<dbReference type="OrthoDB" id="580767at2"/>
<evidence type="ECO:0000313" key="3">
    <source>
        <dbReference type="Proteomes" id="UP000308705"/>
    </source>
</evidence>
<dbReference type="InterPro" id="IPR053137">
    <property type="entry name" value="NLR-like"/>
</dbReference>
<dbReference type="SUPFAM" id="SSF48452">
    <property type="entry name" value="TPR-like"/>
    <property type="match status" value="2"/>
</dbReference>
<organism evidence="2 3">
    <name type="scientific">Herbidospora galbida</name>
    <dbReference type="NCBI Taxonomy" id="2575442"/>
    <lineage>
        <taxon>Bacteria</taxon>
        <taxon>Bacillati</taxon>
        <taxon>Actinomycetota</taxon>
        <taxon>Actinomycetes</taxon>
        <taxon>Streptosporangiales</taxon>
        <taxon>Streptosporangiaceae</taxon>
        <taxon>Herbidospora</taxon>
    </lineage>
</organism>
<dbReference type="Pfam" id="PF13374">
    <property type="entry name" value="TPR_10"/>
    <property type="match status" value="3"/>
</dbReference>
<protein>
    <submittedName>
        <fullName evidence="2">Tetratricopeptide repeat protein</fullName>
    </submittedName>
</protein>
<dbReference type="InterPro" id="IPR056681">
    <property type="entry name" value="DUF7779"/>
</dbReference>
<dbReference type="PANTHER" id="PTHR46082">
    <property type="entry name" value="ATP/GTP-BINDING PROTEIN-RELATED"/>
    <property type="match status" value="1"/>
</dbReference>
<reference evidence="2 3" key="1">
    <citation type="submission" date="2019-04" db="EMBL/GenBank/DDBJ databases">
        <title>Herbidospora sp. NEAU-GS14.nov., a novel actinomycete isolated from soil.</title>
        <authorList>
            <person name="Han L."/>
        </authorList>
    </citation>
    <scope>NUCLEOTIDE SEQUENCE [LARGE SCALE GENOMIC DNA]</scope>
    <source>
        <strain evidence="2 3">NEAU-GS14</strain>
    </source>
</reference>
<dbReference type="Gene3D" id="3.40.50.300">
    <property type="entry name" value="P-loop containing nucleotide triphosphate hydrolases"/>
    <property type="match status" value="1"/>
</dbReference>
<sequence>MGQGRRFFVELSQAAHSTSDGAPPVWERVPPKNPHFTGREDLLLALRDNVAQVSTVVLEPRASALQGQGGVGKTQLAIEYAWRYRRHYDVVYWIPAEKRELVPASLAALAPHLGLPTSAGLGIEETARTVKRALERGEPYRKWLLIFDNADDPASLRDYIPSGPGHALITSRNPQWGSRVQTLRVDVFDREESKTFLAKRIRRELPDEKLDILAEKLGDLPIALEQAGALMYETAMDLDEYLALLESQTTGLMRMGRSDDYPQSMAAAWQLSVHQLRTRLPEAIDILRCCAFFGPEPIPRDVFRRGTEAETPRIAPILADPLLLTKALSVLGRFALAKIDSTTRTIQVHRLIQSLLREELDPKQQHDIRHEVHLLLAHSAPKDPEDTANWKAFEELVPHIGYSNLAECATPDVRTFALNTVRFLYRVGNYELARARVEELIDKWTAREERDGHPDILVARKHLGNILRGMGEYTLAYQTDHDTLQAMRKELGPDHSETMWATNSYVSTLRARGEFQRAREQRGELLRRYQDAATPDTTGMFRVRHNLAIDHSLTSDYVTARDMFQVLLRDLSTARTGVGSSMVLSTWSALSRAVRLCGDYDMAVYLGQDSFDYGRQQFSLDNHGTLLAAKDLSIALRRRGDFNEALDLADTTYNGLRRLLGPLHSDTLAAGVNLSNAHRAKGNIDEAYALALEMTPLYARVFDADHPFAHTSRSNLAVLHRLRGDAAEARRINHEAAEALAVRLGWDHDYPLTCLINLQSDLAALGEIEEAVKGGRALHQRLRDLFGEDHFMTLSAAANLALDLRAVGSAAEADALKAEVLRRYQDLDGINQPDAVATAQNRRINTDFDPQPL</sequence>
<keyword evidence="3" id="KW-1185">Reference proteome</keyword>
<dbReference type="Proteomes" id="UP000308705">
    <property type="component" value="Unassembled WGS sequence"/>
</dbReference>
<dbReference type="NCBIfam" id="NF040586">
    <property type="entry name" value="FxSxx_TPR"/>
    <property type="match status" value="1"/>
</dbReference>
<gene>
    <name evidence="2" type="ORF">FDA94_10260</name>
</gene>
<dbReference type="InterPro" id="IPR027417">
    <property type="entry name" value="P-loop_NTPase"/>
</dbReference>
<dbReference type="InterPro" id="IPR011990">
    <property type="entry name" value="TPR-like_helical_dom_sf"/>
</dbReference>
<dbReference type="Gene3D" id="1.25.40.10">
    <property type="entry name" value="Tetratricopeptide repeat domain"/>
    <property type="match status" value="2"/>
</dbReference>
<accession>A0A4U3MIJ3</accession>
<evidence type="ECO:0000313" key="2">
    <source>
        <dbReference type="EMBL" id="TKK89308.1"/>
    </source>
</evidence>
<name>A0A4U3MIJ3_9ACTN</name>
<evidence type="ECO:0000259" key="1">
    <source>
        <dbReference type="Pfam" id="PF25000"/>
    </source>
</evidence>
<dbReference type="EMBL" id="SZQA01000007">
    <property type="protein sequence ID" value="TKK89308.1"/>
    <property type="molecule type" value="Genomic_DNA"/>
</dbReference>
<proteinExistence type="predicted"/>
<dbReference type="Pfam" id="PF13424">
    <property type="entry name" value="TPR_12"/>
    <property type="match status" value="1"/>
</dbReference>
<dbReference type="PANTHER" id="PTHR46082:SF6">
    <property type="entry name" value="AAA+ ATPASE DOMAIN-CONTAINING PROTEIN-RELATED"/>
    <property type="match status" value="1"/>
</dbReference>
<dbReference type="SUPFAM" id="SSF52540">
    <property type="entry name" value="P-loop containing nucleoside triphosphate hydrolases"/>
    <property type="match status" value="1"/>
</dbReference>
<feature type="domain" description="DUF7779" evidence="1">
    <location>
        <begin position="281"/>
        <end position="364"/>
    </location>
</feature>
<comment type="caution">
    <text evidence="2">The sequence shown here is derived from an EMBL/GenBank/DDBJ whole genome shotgun (WGS) entry which is preliminary data.</text>
</comment>
<dbReference type="Pfam" id="PF25000">
    <property type="entry name" value="DUF7779"/>
    <property type="match status" value="1"/>
</dbReference>
<dbReference type="AlphaFoldDB" id="A0A4U3MIJ3"/>